<organism evidence="1 2">
    <name type="scientific">Trichogramma kaykai</name>
    <dbReference type="NCBI Taxonomy" id="54128"/>
    <lineage>
        <taxon>Eukaryota</taxon>
        <taxon>Metazoa</taxon>
        <taxon>Ecdysozoa</taxon>
        <taxon>Arthropoda</taxon>
        <taxon>Hexapoda</taxon>
        <taxon>Insecta</taxon>
        <taxon>Pterygota</taxon>
        <taxon>Neoptera</taxon>
        <taxon>Endopterygota</taxon>
        <taxon>Hymenoptera</taxon>
        <taxon>Apocrita</taxon>
        <taxon>Proctotrupomorpha</taxon>
        <taxon>Chalcidoidea</taxon>
        <taxon>Trichogrammatidae</taxon>
        <taxon>Trichogramma</taxon>
    </lineage>
</organism>
<name>A0ABD2X409_9HYME</name>
<dbReference type="EMBL" id="JBJJXI010000055">
    <property type="protein sequence ID" value="KAL3399870.1"/>
    <property type="molecule type" value="Genomic_DNA"/>
</dbReference>
<dbReference type="AlphaFoldDB" id="A0ABD2X409"/>
<reference evidence="1 2" key="1">
    <citation type="journal article" date="2024" name="bioRxiv">
        <title>A reference genome for Trichogramma kaykai: A tiny desert-dwelling parasitoid wasp with competing sex-ratio distorters.</title>
        <authorList>
            <person name="Culotta J."/>
            <person name="Lindsey A.R."/>
        </authorList>
    </citation>
    <scope>NUCLEOTIDE SEQUENCE [LARGE SCALE GENOMIC DNA]</scope>
    <source>
        <strain evidence="1 2">KSX58</strain>
    </source>
</reference>
<gene>
    <name evidence="1" type="ORF">TKK_007096</name>
</gene>
<evidence type="ECO:0000313" key="1">
    <source>
        <dbReference type="EMBL" id="KAL3399870.1"/>
    </source>
</evidence>
<dbReference type="Proteomes" id="UP001627154">
    <property type="component" value="Unassembled WGS sequence"/>
</dbReference>
<evidence type="ECO:0000313" key="2">
    <source>
        <dbReference type="Proteomes" id="UP001627154"/>
    </source>
</evidence>
<protein>
    <submittedName>
        <fullName evidence="1">Uncharacterized protein</fullName>
    </submittedName>
</protein>
<keyword evidence="2" id="KW-1185">Reference proteome</keyword>
<accession>A0ABD2X409</accession>
<comment type="caution">
    <text evidence="1">The sequence shown here is derived from an EMBL/GenBank/DDBJ whole genome shotgun (WGS) entry which is preliminary data.</text>
</comment>
<proteinExistence type="predicted"/>
<sequence length="99" mass="11426">MNVVGTTSFGWFQQMCVSGYTRFDCVTTTTLRSLGATIASFDYACIGREESSSRARGREPPRDYLLVRETRGCCHRQRQRLHHDEREATLMQHRCCTCK</sequence>